<sequence length="324" mass="35597">MMNIVVLDGHAANPGDLSWEPLKAFGALKVYERTAPDQVIVRAKDADIVLMNKIDMTDEVIRQLPKLKYIGILATGYNNIDTESAHRHGVIVCNIPSYSTESVVQATFAHILNITNQVAHYADQNRAADKEGEGLRWSRNPDFCYWDTPLPELSGKTLGIVGLGHIGQRVAQVALAFGMRVFAYTSKDQSQLPEGVYKATLDGLLHSSDIVSLHCPLTKDNFHFINADSISKMRQGTILINTARGALVDEQAIADALAGGQLGGYGADVMAEEPPRPDNPLFRQPHAYITPHVAWATLEARRRLMDICMANIKAFLQGEPINKV</sequence>
<dbReference type="Pfam" id="PF00389">
    <property type="entry name" value="2-Hacid_dh"/>
    <property type="match status" value="1"/>
</dbReference>
<dbReference type="InterPro" id="IPR006140">
    <property type="entry name" value="D-isomer_DH_NAD-bd"/>
</dbReference>
<comment type="similarity">
    <text evidence="1 4">Belongs to the D-isomer specific 2-hydroxyacid dehydrogenase family.</text>
</comment>
<evidence type="ECO:0000259" key="5">
    <source>
        <dbReference type="Pfam" id="PF00389"/>
    </source>
</evidence>
<evidence type="ECO:0000313" key="7">
    <source>
        <dbReference type="EMBL" id="EGN56754.1"/>
    </source>
</evidence>
<gene>
    <name evidence="7" type="ORF">Premu_1325</name>
</gene>
<organism evidence="7 8">
    <name type="scientific">Hallella multisaccharivorax DSM 17128</name>
    <dbReference type="NCBI Taxonomy" id="688246"/>
    <lineage>
        <taxon>Bacteria</taxon>
        <taxon>Pseudomonadati</taxon>
        <taxon>Bacteroidota</taxon>
        <taxon>Bacteroidia</taxon>
        <taxon>Bacteroidales</taxon>
        <taxon>Prevotellaceae</taxon>
        <taxon>Hallella</taxon>
    </lineage>
</organism>
<dbReference type="InterPro" id="IPR006139">
    <property type="entry name" value="D-isomer_2_OHA_DH_cat_dom"/>
</dbReference>
<dbReference type="EMBL" id="GL945017">
    <property type="protein sequence ID" value="EGN56754.1"/>
    <property type="molecule type" value="Genomic_DNA"/>
</dbReference>
<evidence type="ECO:0000256" key="3">
    <source>
        <dbReference type="ARBA" id="ARBA00023027"/>
    </source>
</evidence>
<dbReference type="Pfam" id="PF02826">
    <property type="entry name" value="2-Hacid_dh_C"/>
    <property type="match status" value="1"/>
</dbReference>
<evidence type="ECO:0000313" key="8">
    <source>
        <dbReference type="Proteomes" id="UP000002772"/>
    </source>
</evidence>
<protein>
    <submittedName>
        <fullName evidence="7">Phosphoglycerate dehydrogenase</fullName>
        <ecNumber evidence="7">1.1.1.95</ecNumber>
    </submittedName>
</protein>
<dbReference type="SUPFAM" id="SSF52283">
    <property type="entry name" value="Formate/glycerate dehydrogenase catalytic domain-like"/>
    <property type="match status" value="1"/>
</dbReference>
<dbReference type="InterPro" id="IPR029752">
    <property type="entry name" value="D-isomer_DH_CS1"/>
</dbReference>
<dbReference type="eggNOG" id="COG1052">
    <property type="taxonomic scope" value="Bacteria"/>
</dbReference>
<dbReference type="CDD" id="cd12162">
    <property type="entry name" value="2-Hacid_dh_4"/>
    <property type="match status" value="1"/>
</dbReference>
<keyword evidence="2 4" id="KW-0560">Oxidoreductase</keyword>
<evidence type="ECO:0000256" key="4">
    <source>
        <dbReference type="RuleBase" id="RU003719"/>
    </source>
</evidence>
<accession>F8NA91</accession>
<keyword evidence="3" id="KW-0520">NAD</keyword>
<dbReference type="PROSITE" id="PS00670">
    <property type="entry name" value="D_2_HYDROXYACID_DH_2"/>
    <property type="match status" value="1"/>
</dbReference>
<evidence type="ECO:0000256" key="2">
    <source>
        <dbReference type="ARBA" id="ARBA00023002"/>
    </source>
</evidence>
<dbReference type="PROSITE" id="PS00065">
    <property type="entry name" value="D_2_HYDROXYACID_DH_1"/>
    <property type="match status" value="1"/>
</dbReference>
<dbReference type="PANTHER" id="PTHR43761:SF1">
    <property type="entry name" value="D-ISOMER SPECIFIC 2-HYDROXYACID DEHYDROGENASE CATALYTIC DOMAIN-CONTAINING PROTEIN-RELATED"/>
    <property type="match status" value="1"/>
</dbReference>
<dbReference type="EC" id="1.1.1.95" evidence="7"/>
<dbReference type="PROSITE" id="PS00671">
    <property type="entry name" value="D_2_HYDROXYACID_DH_3"/>
    <property type="match status" value="1"/>
</dbReference>
<keyword evidence="8" id="KW-1185">Reference proteome</keyword>
<dbReference type="STRING" id="688246.Premu_1325"/>
<evidence type="ECO:0000259" key="6">
    <source>
        <dbReference type="Pfam" id="PF02826"/>
    </source>
</evidence>
<dbReference type="AlphaFoldDB" id="F8NA91"/>
<dbReference type="InterPro" id="IPR029753">
    <property type="entry name" value="D-isomer_DH_CS"/>
</dbReference>
<dbReference type="InterPro" id="IPR050418">
    <property type="entry name" value="D-iso_2-hydroxyacid_DH_PdxB"/>
</dbReference>
<dbReference type="Gene3D" id="3.40.50.720">
    <property type="entry name" value="NAD(P)-binding Rossmann-like Domain"/>
    <property type="match status" value="2"/>
</dbReference>
<dbReference type="GO" id="GO:0004617">
    <property type="term" value="F:phosphoglycerate dehydrogenase activity"/>
    <property type="evidence" value="ECO:0007669"/>
    <property type="project" value="UniProtKB-EC"/>
</dbReference>
<dbReference type="Proteomes" id="UP000002772">
    <property type="component" value="Unassembled WGS sequence"/>
</dbReference>
<dbReference type="GO" id="GO:0051287">
    <property type="term" value="F:NAD binding"/>
    <property type="evidence" value="ECO:0007669"/>
    <property type="project" value="InterPro"/>
</dbReference>
<dbReference type="PANTHER" id="PTHR43761">
    <property type="entry name" value="D-ISOMER SPECIFIC 2-HYDROXYACID DEHYDROGENASE FAMILY PROTEIN (AFU_ORTHOLOGUE AFUA_1G13630)"/>
    <property type="match status" value="1"/>
</dbReference>
<feature type="domain" description="D-isomer specific 2-hydroxyacid dehydrogenase catalytic" evidence="5">
    <location>
        <begin position="19"/>
        <end position="322"/>
    </location>
</feature>
<reference evidence="8" key="1">
    <citation type="journal article" date="2011" name="Stand. Genomic Sci.">
        <title>Non-contiguous finished genome sequence of the opportunistic oral pathogen Prevotella multisaccharivorax type strain (PPPA20).</title>
        <authorList>
            <person name="Pati A."/>
            <person name="Gronow S."/>
            <person name="Lu M."/>
            <person name="Lapidus A."/>
            <person name="Nolan M."/>
            <person name="Lucas S."/>
            <person name="Hammon N."/>
            <person name="Deshpande S."/>
            <person name="Cheng J.F."/>
            <person name="Tapia R."/>
            <person name="Han C."/>
            <person name="Goodwin L."/>
            <person name="Pitluck S."/>
            <person name="Liolios K."/>
            <person name="Pagani I."/>
            <person name="Mavromatis K."/>
            <person name="Mikhailova N."/>
            <person name="Huntemann M."/>
            <person name="Chen A."/>
            <person name="Palaniappan K."/>
            <person name="Land M."/>
            <person name="Hauser L."/>
            <person name="Detter J.C."/>
            <person name="Brambilla E.M."/>
            <person name="Rohde M."/>
            <person name="Goker M."/>
            <person name="Woyke T."/>
            <person name="Bristow J."/>
            <person name="Eisen J.A."/>
            <person name="Markowitz V."/>
            <person name="Hugenholtz P."/>
            <person name="Kyrpides N.C."/>
            <person name="Klenk H.P."/>
            <person name="Ivanova N."/>
        </authorList>
    </citation>
    <scope>NUCLEOTIDE SEQUENCE [LARGE SCALE GENOMIC DNA]</scope>
    <source>
        <strain evidence="8">DSM 17128</strain>
    </source>
</reference>
<dbReference type="HOGENOM" id="CLU_019796_1_3_10"/>
<feature type="domain" description="D-isomer specific 2-hydroxyacid dehydrogenase NAD-binding" evidence="6">
    <location>
        <begin position="147"/>
        <end position="294"/>
    </location>
</feature>
<name>F8NA91_9BACT</name>
<evidence type="ECO:0000256" key="1">
    <source>
        <dbReference type="ARBA" id="ARBA00005854"/>
    </source>
</evidence>
<dbReference type="SUPFAM" id="SSF51735">
    <property type="entry name" value="NAD(P)-binding Rossmann-fold domains"/>
    <property type="match status" value="1"/>
</dbReference>
<dbReference type="InterPro" id="IPR036291">
    <property type="entry name" value="NAD(P)-bd_dom_sf"/>
</dbReference>
<proteinExistence type="inferred from homology"/>